<proteinExistence type="predicted"/>
<feature type="region of interest" description="Disordered" evidence="1">
    <location>
        <begin position="83"/>
        <end position="105"/>
    </location>
</feature>
<keyword evidence="2" id="KW-0812">Transmembrane</keyword>
<organism evidence="3 4">
    <name type="scientific">Candidatus Borkfalkia faecavium</name>
    <dbReference type="NCBI Taxonomy" id="2838508"/>
    <lineage>
        <taxon>Bacteria</taxon>
        <taxon>Bacillati</taxon>
        <taxon>Bacillota</taxon>
        <taxon>Clostridia</taxon>
        <taxon>Christensenellales</taxon>
        <taxon>Christensenellaceae</taxon>
        <taxon>Candidatus Borkfalkia</taxon>
    </lineage>
</organism>
<feature type="transmembrane region" description="Helical" evidence="2">
    <location>
        <begin position="45"/>
        <end position="63"/>
    </location>
</feature>
<comment type="caution">
    <text evidence="3">The sequence shown here is derived from an EMBL/GenBank/DDBJ whole genome shotgun (WGS) entry which is preliminary data.</text>
</comment>
<dbReference type="AlphaFoldDB" id="A0A9D1VZY8"/>
<dbReference type="EMBL" id="DXEW01000007">
    <property type="protein sequence ID" value="HIX49998.1"/>
    <property type="molecule type" value="Genomic_DNA"/>
</dbReference>
<reference evidence="3" key="2">
    <citation type="submission" date="2021-04" db="EMBL/GenBank/DDBJ databases">
        <authorList>
            <person name="Gilroy R."/>
        </authorList>
    </citation>
    <scope>NUCLEOTIDE SEQUENCE</scope>
    <source>
        <strain evidence="3">2189</strain>
    </source>
</reference>
<keyword evidence="2" id="KW-1133">Transmembrane helix</keyword>
<reference evidence="3" key="1">
    <citation type="journal article" date="2021" name="PeerJ">
        <title>Extensive microbial diversity within the chicken gut microbiome revealed by metagenomics and culture.</title>
        <authorList>
            <person name="Gilroy R."/>
            <person name="Ravi A."/>
            <person name="Getino M."/>
            <person name="Pursley I."/>
            <person name="Horton D.L."/>
            <person name="Alikhan N.F."/>
            <person name="Baker D."/>
            <person name="Gharbi K."/>
            <person name="Hall N."/>
            <person name="Watson M."/>
            <person name="Adriaenssens E.M."/>
            <person name="Foster-Nyarko E."/>
            <person name="Jarju S."/>
            <person name="Secka A."/>
            <person name="Antonio M."/>
            <person name="Oren A."/>
            <person name="Chaudhuri R.R."/>
            <person name="La Ragione R."/>
            <person name="Hildebrand F."/>
            <person name="Pallen M.J."/>
        </authorList>
    </citation>
    <scope>NUCLEOTIDE SEQUENCE</scope>
    <source>
        <strain evidence="3">2189</strain>
    </source>
</reference>
<accession>A0A9D1VZY8</accession>
<protein>
    <recommendedName>
        <fullName evidence="5">Transmembrane protein</fullName>
    </recommendedName>
</protein>
<evidence type="ECO:0000313" key="4">
    <source>
        <dbReference type="Proteomes" id="UP000886847"/>
    </source>
</evidence>
<evidence type="ECO:0000313" key="3">
    <source>
        <dbReference type="EMBL" id="HIX49998.1"/>
    </source>
</evidence>
<name>A0A9D1VZY8_9FIRM</name>
<gene>
    <name evidence="3" type="ORF">H9851_01825</name>
</gene>
<evidence type="ECO:0000256" key="2">
    <source>
        <dbReference type="SAM" id="Phobius"/>
    </source>
</evidence>
<sequence length="105" mass="11677">MEEVGSSNPVFLIIHKKAAIRSYLCSAFQKRSFLPLKQQKTMKNALFFMVFCLAAFSSAIMAAPDRACPCGAKLSAPLRARTSARERVRGSHKKREVRGSTHVSF</sequence>
<evidence type="ECO:0008006" key="5">
    <source>
        <dbReference type="Google" id="ProtNLM"/>
    </source>
</evidence>
<feature type="non-terminal residue" evidence="3">
    <location>
        <position position="105"/>
    </location>
</feature>
<dbReference type="Proteomes" id="UP000886847">
    <property type="component" value="Unassembled WGS sequence"/>
</dbReference>
<evidence type="ECO:0000256" key="1">
    <source>
        <dbReference type="SAM" id="MobiDB-lite"/>
    </source>
</evidence>
<keyword evidence="2" id="KW-0472">Membrane</keyword>